<dbReference type="RefSeq" id="WP_386706550.1">
    <property type="nucleotide sequence ID" value="NZ_JBHRYF010000001.1"/>
</dbReference>
<dbReference type="SUPFAM" id="SSF56601">
    <property type="entry name" value="beta-lactamase/transpeptidase-like"/>
    <property type="match status" value="1"/>
</dbReference>
<protein>
    <submittedName>
        <fullName evidence="3">Serine hydrolase domain-containing protein</fullName>
        <ecNumber evidence="3">3.-.-.-</ecNumber>
    </submittedName>
</protein>
<dbReference type="GO" id="GO:0016787">
    <property type="term" value="F:hydrolase activity"/>
    <property type="evidence" value="ECO:0007669"/>
    <property type="project" value="UniProtKB-KW"/>
</dbReference>
<evidence type="ECO:0000313" key="3">
    <source>
        <dbReference type="EMBL" id="MFC3659333.1"/>
    </source>
</evidence>
<feature type="signal peptide" evidence="1">
    <location>
        <begin position="1"/>
        <end position="19"/>
    </location>
</feature>
<keyword evidence="1" id="KW-0732">Signal</keyword>
<reference evidence="4" key="1">
    <citation type="journal article" date="2019" name="Int. J. Syst. Evol. Microbiol.">
        <title>The Global Catalogue of Microorganisms (GCM) 10K type strain sequencing project: providing services to taxonomists for standard genome sequencing and annotation.</title>
        <authorList>
            <consortium name="The Broad Institute Genomics Platform"/>
            <consortium name="The Broad Institute Genome Sequencing Center for Infectious Disease"/>
            <person name="Wu L."/>
            <person name="Ma J."/>
        </authorList>
    </citation>
    <scope>NUCLEOTIDE SEQUENCE [LARGE SCALE GENOMIC DNA]</scope>
    <source>
        <strain evidence="4">KCTC 42211</strain>
    </source>
</reference>
<dbReference type="EMBL" id="JBHRYF010000001">
    <property type="protein sequence ID" value="MFC3659333.1"/>
    <property type="molecule type" value="Genomic_DNA"/>
</dbReference>
<dbReference type="InterPro" id="IPR050789">
    <property type="entry name" value="Diverse_Enzym_Activities"/>
</dbReference>
<evidence type="ECO:0000313" key="4">
    <source>
        <dbReference type="Proteomes" id="UP001595724"/>
    </source>
</evidence>
<proteinExistence type="predicted"/>
<keyword evidence="3" id="KW-0378">Hydrolase</keyword>
<dbReference type="PANTHER" id="PTHR43283">
    <property type="entry name" value="BETA-LACTAMASE-RELATED"/>
    <property type="match status" value="1"/>
</dbReference>
<feature type="chain" id="PRO_5045691448" evidence="1">
    <location>
        <begin position="20"/>
        <end position="423"/>
    </location>
</feature>
<dbReference type="EC" id="3.-.-.-" evidence="3"/>
<feature type="domain" description="Beta-lactamase-related" evidence="2">
    <location>
        <begin position="30"/>
        <end position="379"/>
    </location>
</feature>
<dbReference type="PANTHER" id="PTHR43283:SF3">
    <property type="entry name" value="BETA-LACTAMASE FAMILY PROTEIN (AFU_ORTHOLOGUE AFUA_5G07500)"/>
    <property type="match status" value="1"/>
</dbReference>
<sequence length="423" mass="44556">MTRLFLLASLLLALPFAQAAEPVAVVRVAFDRDGVTATSVHGLADKATGRRVSAGDPVRVASISKLVTAIGVMRLVEAGKLDLDTDVGTLLGFPLRNPAFPDTPITLRLLLSHRSSLTDAAGYWQIPLGGQVRGILDDPRAWDAAHAPGTYFRYANLNFPLVAQAMERATGERFDRLMARLVLQPLSVAACFNWDTCSQGAIARAVVIYDGEGAPAKDDLRGERPDCPVTPSVDGDCDLARWHAGDNGALFSPQGGLRISANGLARIGRMLLGDGEIDGVRLLAPASVRALAAPQWQYAPGQGVTFEEDVGDLDGGFFCRYGMAMQTLATPVEGCRDDPFGDGVARVGHSGSAYGLQSGLWLDRDRGTGVVWFATGMPDERLGGCSAFSAVEEVLAHGDAATASRAAPCAERARPAAEASPAG</sequence>
<organism evidence="3 4">
    <name type="scientific">Luteimonas notoginsengisoli</name>
    <dbReference type="NCBI Taxonomy" id="1578200"/>
    <lineage>
        <taxon>Bacteria</taxon>
        <taxon>Pseudomonadati</taxon>
        <taxon>Pseudomonadota</taxon>
        <taxon>Gammaproteobacteria</taxon>
        <taxon>Lysobacterales</taxon>
        <taxon>Lysobacteraceae</taxon>
        <taxon>Luteimonas</taxon>
    </lineage>
</organism>
<keyword evidence="4" id="KW-1185">Reference proteome</keyword>
<evidence type="ECO:0000259" key="2">
    <source>
        <dbReference type="Pfam" id="PF00144"/>
    </source>
</evidence>
<gene>
    <name evidence="3" type="ORF">ACFOM9_04455</name>
</gene>
<name>A0ABV7URJ8_9GAMM</name>
<dbReference type="InterPro" id="IPR012338">
    <property type="entry name" value="Beta-lactam/transpept-like"/>
</dbReference>
<dbReference type="Gene3D" id="3.40.710.10">
    <property type="entry name" value="DD-peptidase/beta-lactamase superfamily"/>
    <property type="match status" value="1"/>
</dbReference>
<comment type="caution">
    <text evidence="3">The sequence shown here is derived from an EMBL/GenBank/DDBJ whole genome shotgun (WGS) entry which is preliminary data.</text>
</comment>
<dbReference type="Proteomes" id="UP001595724">
    <property type="component" value="Unassembled WGS sequence"/>
</dbReference>
<dbReference type="InterPro" id="IPR001466">
    <property type="entry name" value="Beta-lactam-related"/>
</dbReference>
<dbReference type="Pfam" id="PF00144">
    <property type="entry name" value="Beta-lactamase"/>
    <property type="match status" value="1"/>
</dbReference>
<evidence type="ECO:0000256" key="1">
    <source>
        <dbReference type="SAM" id="SignalP"/>
    </source>
</evidence>
<accession>A0ABV7URJ8</accession>